<reference evidence="4" key="1">
    <citation type="submission" date="2018-03" db="EMBL/GenBank/DDBJ databases">
        <authorList>
            <person name="Guldener U."/>
        </authorList>
    </citation>
    <scope>NUCLEOTIDE SEQUENCE</scope>
</reference>
<evidence type="ECO:0000256" key="2">
    <source>
        <dbReference type="ARBA" id="ARBA00022576"/>
    </source>
</evidence>
<dbReference type="InterPro" id="IPR005814">
    <property type="entry name" value="Aminotrans_3"/>
</dbReference>
<protein>
    <submittedName>
        <fullName evidence="4">Related to adenosylmethionine-8-amino-7-oxononanoate aminotransferase</fullName>
    </submittedName>
</protein>
<comment type="subcellular location">
    <subcellularLocation>
        <location evidence="1">Mitochondrion</location>
    </subcellularLocation>
</comment>
<accession>A0AAE8SUC2</accession>
<dbReference type="SUPFAM" id="SSF53383">
    <property type="entry name" value="PLP-dependent transferases"/>
    <property type="match status" value="1"/>
</dbReference>
<dbReference type="GO" id="GO:0009102">
    <property type="term" value="P:biotin biosynthetic process"/>
    <property type="evidence" value="ECO:0007669"/>
    <property type="project" value="TreeGrafter"/>
</dbReference>
<dbReference type="GO" id="GO:0004015">
    <property type="term" value="F:adenosylmethionine-8-amino-7-oxononanoate transaminase activity"/>
    <property type="evidence" value="ECO:0007669"/>
    <property type="project" value="TreeGrafter"/>
</dbReference>
<dbReference type="InterPro" id="IPR015421">
    <property type="entry name" value="PyrdxlP-dep_Trfase_major"/>
</dbReference>
<dbReference type="Pfam" id="PF13500">
    <property type="entry name" value="AAA_26"/>
    <property type="match status" value="1"/>
</dbReference>
<dbReference type="Proteomes" id="UP001187682">
    <property type="component" value="Unassembled WGS sequence"/>
</dbReference>
<dbReference type="Gene3D" id="3.40.50.300">
    <property type="entry name" value="P-loop containing nucleotide triphosphate hydrolases"/>
    <property type="match status" value="1"/>
</dbReference>
<dbReference type="EMBL" id="ONZQ02000005">
    <property type="protein sequence ID" value="SPO01559.1"/>
    <property type="molecule type" value="Genomic_DNA"/>
</dbReference>
<name>A0AAE8SUC2_9PEZI</name>
<dbReference type="SUPFAM" id="SSF52540">
    <property type="entry name" value="P-loop containing nucleoside triphosphate hydrolases"/>
    <property type="match status" value="1"/>
</dbReference>
<dbReference type="AlphaFoldDB" id="A0AAE8SUC2"/>
<proteinExistence type="predicted"/>
<evidence type="ECO:0000256" key="1">
    <source>
        <dbReference type="ARBA" id="ARBA00004173"/>
    </source>
</evidence>
<dbReference type="PANTHER" id="PTHR42684:SF3">
    <property type="entry name" value="ADENOSYLMETHIONINE-8-AMINO-7-OXONONANOATE AMINOTRANSFERASE"/>
    <property type="match status" value="1"/>
</dbReference>
<dbReference type="CDD" id="cd03109">
    <property type="entry name" value="DTBS"/>
    <property type="match status" value="1"/>
</dbReference>
<dbReference type="Pfam" id="PF00202">
    <property type="entry name" value="Aminotran_3"/>
    <property type="match status" value="2"/>
</dbReference>
<keyword evidence="2 4" id="KW-0032">Aminotransferase</keyword>
<gene>
    <name evidence="4" type="ORF">DNG_04232</name>
</gene>
<keyword evidence="5" id="KW-1185">Reference proteome</keyword>
<dbReference type="GO" id="GO:0004141">
    <property type="term" value="F:dethiobiotin synthase activity"/>
    <property type="evidence" value="ECO:0007669"/>
    <property type="project" value="TreeGrafter"/>
</dbReference>
<comment type="caution">
    <text evidence="4">The sequence shown here is derived from an EMBL/GenBank/DDBJ whole genome shotgun (WGS) entry which is preliminary data.</text>
</comment>
<sequence length="804" mass="87876">MAPVSALLRRHLRVHQIYGANTDVGKTIFATALCRAAAKLCKAESTSFLKPVSTGPSDEADSWSKLTGHDQTHIKRYAPSTADETLFQYDVACSPHSAAIRSGKISDSVSRRAALGPGWLFIETAGGVHSPGPSGTPQADLYAPLRVPAILVGDSKLGGISQTIAAFESLKLRGYDIDTLLLFQDEQYQNHLYLRDYFSTRADVSIETIPSPPRRSDDDSLETKTMMSYYDLTSSSDTMSRVLENLDRRGKDRIARLESMSDKASKSIWYPFTQQKHLSPDRISAIDSAHGDFFQVLTPEKSSANADDRPLLQAAFDGSASWWTQGLGHANPRLTLAAAYAAGRYGHVMFAGTIHEPALALAETLLREMRNPRLSRVFYTDNGSTGCEVAIKMALRAARTRYGWTAEEKLDILGLRGCYHGDTMGAMDCAEPNPFNEKVEWYEGKGFWFEYPTIRCFNGEWLVDVPSSLRGDLGNGAGFDSLSGVFELGARTKSDTFDDYKRYIHSTLERLHAEGRKFGALMIEPIILGAGGMIFVDPLFQRALIDVVRENPHLFGRAVSSAPQDENTWAGLPVVFDEVFTGLYRLGRFSASSLLGTHPDISVHAKMLTGGLVPLCATLASESIFSAFEGDEKSDALLHGHSYTAHAVGCQVAVESLREMLGMESRGAWDWAKADGWVTDQQHPQDINGMVPGPSGGLDDPTITQPVWSMWPREFVEHLSGQVPKVTGVWALGSILAISMAAKDGAGYESNAAAGLQTFLGKGTGSWNAHTRVLGNVFYVMASLTTSQESIKDMQNLLLEALKE</sequence>
<evidence type="ECO:0000313" key="5">
    <source>
        <dbReference type="Proteomes" id="UP001187682"/>
    </source>
</evidence>
<dbReference type="PROSITE" id="PS00600">
    <property type="entry name" value="AA_TRANSFER_CLASS_3"/>
    <property type="match status" value="1"/>
</dbReference>
<dbReference type="GO" id="GO:0005739">
    <property type="term" value="C:mitochondrion"/>
    <property type="evidence" value="ECO:0007669"/>
    <property type="project" value="UniProtKB-SubCell"/>
</dbReference>
<keyword evidence="3" id="KW-0808">Transferase</keyword>
<dbReference type="FunFam" id="3.90.1150.10:FF:000080">
    <property type="entry name" value="Bifunctional dethiobiotin synthetase/adenosylmethionine-8-amino-7-oxononanoate aminotransferase"/>
    <property type="match status" value="1"/>
</dbReference>
<organism evidence="4 5">
    <name type="scientific">Cephalotrichum gorgonifer</name>
    <dbReference type="NCBI Taxonomy" id="2041049"/>
    <lineage>
        <taxon>Eukaryota</taxon>
        <taxon>Fungi</taxon>
        <taxon>Dikarya</taxon>
        <taxon>Ascomycota</taxon>
        <taxon>Pezizomycotina</taxon>
        <taxon>Sordariomycetes</taxon>
        <taxon>Hypocreomycetidae</taxon>
        <taxon>Microascales</taxon>
        <taxon>Microascaceae</taxon>
        <taxon>Cephalotrichum</taxon>
    </lineage>
</organism>
<evidence type="ECO:0000313" key="4">
    <source>
        <dbReference type="EMBL" id="SPO01559.1"/>
    </source>
</evidence>
<dbReference type="Gene3D" id="3.40.640.10">
    <property type="entry name" value="Type I PLP-dependent aspartate aminotransferase-like (Major domain)"/>
    <property type="match status" value="1"/>
</dbReference>
<evidence type="ECO:0000256" key="3">
    <source>
        <dbReference type="ARBA" id="ARBA00022679"/>
    </source>
</evidence>
<dbReference type="InterPro" id="IPR027417">
    <property type="entry name" value="P-loop_NTPase"/>
</dbReference>
<dbReference type="PANTHER" id="PTHR42684">
    <property type="entry name" value="ADENOSYLMETHIONINE-8-AMINO-7-OXONONANOATE AMINOTRANSFERASE"/>
    <property type="match status" value="1"/>
</dbReference>
<dbReference type="InterPro" id="IPR015424">
    <property type="entry name" value="PyrdxlP-dep_Trfase"/>
</dbReference>
<dbReference type="InterPro" id="IPR049704">
    <property type="entry name" value="Aminotrans_3_PPA_site"/>
</dbReference>
<dbReference type="GO" id="GO:0030170">
    <property type="term" value="F:pyridoxal phosphate binding"/>
    <property type="evidence" value="ECO:0007669"/>
    <property type="project" value="InterPro"/>
</dbReference>